<organism evidence="10 11">
    <name type="scientific">Athelia psychrophila</name>
    <dbReference type="NCBI Taxonomy" id="1759441"/>
    <lineage>
        <taxon>Eukaryota</taxon>
        <taxon>Fungi</taxon>
        <taxon>Dikarya</taxon>
        <taxon>Basidiomycota</taxon>
        <taxon>Agaricomycotina</taxon>
        <taxon>Agaricomycetes</taxon>
        <taxon>Agaricomycetidae</taxon>
        <taxon>Atheliales</taxon>
        <taxon>Atheliaceae</taxon>
        <taxon>Athelia</taxon>
    </lineage>
</organism>
<dbReference type="GO" id="GO:0046872">
    <property type="term" value="F:metal ion binding"/>
    <property type="evidence" value="ECO:0007669"/>
    <property type="project" value="UniProtKB-KW"/>
</dbReference>
<dbReference type="PANTHER" id="PTHR33577">
    <property type="entry name" value="STERIGMATOCYSTIN BIOSYNTHESIS PEROXIDASE STCC-RELATED"/>
    <property type="match status" value="1"/>
</dbReference>
<keyword evidence="4" id="KW-0479">Metal-binding</keyword>
<keyword evidence="2" id="KW-0575">Peroxidase</keyword>
<dbReference type="EMBL" id="KV417892">
    <property type="protein sequence ID" value="KZP04731.1"/>
    <property type="molecule type" value="Genomic_DNA"/>
</dbReference>
<feature type="signal peptide" evidence="8">
    <location>
        <begin position="1"/>
        <end position="19"/>
    </location>
</feature>
<evidence type="ECO:0000313" key="11">
    <source>
        <dbReference type="Proteomes" id="UP000076532"/>
    </source>
</evidence>
<dbReference type="Proteomes" id="UP000076532">
    <property type="component" value="Unassembled WGS sequence"/>
</dbReference>
<comment type="cofactor">
    <cofactor evidence="1">
        <name>heme b</name>
        <dbReference type="ChEBI" id="CHEBI:60344"/>
    </cofactor>
</comment>
<evidence type="ECO:0000256" key="2">
    <source>
        <dbReference type="ARBA" id="ARBA00022559"/>
    </source>
</evidence>
<sequence>MIYFTALSLSLTVLRTATAFPSLTKRYTPSSLNTRDIPLGDLVNGILNGSLPGVNFPAINLPLSLGNISLEIPEIATIGRKVIPDDDHPFQEPASNAQRGGCPGLNIMANYGYIDRSGVTTATELLWAQQEMLGLAPDLAAALVGLTAISALDPTSLKLSIGNADTRTNGPLSLVLGQIPGIFDKAIHNTYEVDGSVAYTDSQFTSDGNTNHFNSSKWAESVAIAKAQGNQFGQAWLGAARYQHYLGCVATNPTCFWGEKQQSWPPRTPTASPTTPDIAAISTFWGVHANGDGTFAHVAEKLPPSADGHWYRRSVPLTFAQLALLGVEGYLQHPVVFGSNSGKPNSFTGSPGQLGNVTASPHPLCLAFNEIQDVVPGSLKVAQTAVIALSNLLLAPAKLAIGC</sequence>
<dbReference type="InterPro" id="IPR000028">
    <property type="entry name" value="Chloroperoxidase"/>
</dbReference>
<evidence type="ECO:0000259" key="9">
    <source>
        <dbReference type="PROSITE" id="PS51405"/>
    </source>
</evidence>
<evidence type="ECO:0000256" key="8">
    <source>
        <dbReference type="SAM" id="SignalP"/>
    </source>
</evidence>
<dbReference type="GO" id="GO:0004601">
    <property type="term" value="F:peroxidase activity"/>
    <property type="evidence" value="ECO:0007669"/>
    <property type="project" value="UniProtKB-KW"/>
</dbReference>
<keyword evidence="6" id="KW-0408">Iron</keyword>
<dbReference type="OrthoDB" id="2542103at2759"/>
<evidence type="ECO:0000256" key="5">
    <source>
        <dbReference type="ARBA" id="ARBA00023002"/>
    </source>
</evidence>
<dbReference type="PANTHER" id="PTHR33577:SF16">
    <property type="entry name" value="HEME HALOPEROXIDASE FAMILY PROFILE DOMAIN-CONTAINING PROTEIN"/>
    <property type="match status" value="1"/>
</dbReference>
<dbReference type="Gene3D" id="1.10.489.10">
    <property type="entry name" value="Chloroperoxidase-like"/>
    <property type="match status" value="1"/>
</dbReference>
<evidence type="ECO:0000256" key="3">
    <source>
        <dbReference type="ARBA" id="ARBA00022617"/>
    </source>
</evidence>
<reference evidence="10 11" key="1">
    <citation type="journal article" date="2016" name="Mol. Biol. Evol.">
        <title>Comparative Genomics of Early-Diverging Mushroom-Forming Fungi Provides Insights into the Origins of Lignocellulose Decay Capabilities.</title>
        <authorList>
            <person name="Nagy L.G."/>
            <person name="Riley R."/>
            <person name="Tritt A."/>
            <person name="Adam C."/>
            <person name="Daum C."/>
            <person name="Floudas D."/>
            <person name="Sun H."/>
            <person name="Yadav J.S."/>
            <person name="Pangilinan J."/>
            <person name="Larsson K.H."/>
            <person name="Matsuura K."/>
            <person name="Barry K."/>
            <person name="Labutti K."/>
            <person name="Kuo R."/>
            <person name="Ohm R.A."/>
            <person name="Bhattacharya S.S."/>
            <person name="Shirouzu T."/>
            <person name="Yoshinaga Y."/>
            <person name="Martin F.M."/>
            <person name="Grigoriev I.V."/>
            <person name="Hibbett D.S."/>
        </authorList>
    </citation>
    <scope>NUCLEOTIDE SEQUENCE [LARGE SCALE GENOMIC DNA]</scope>
    <source>
        <strain evidence="10 11">CBS 109695</strain>
    </source>
</reference>
<keyword evidence="8" id="KW-0732">Signal</keyword>
<proteinExistence type="inferred from homology"/>
<protein>
    <submittedName>
        <fullName evidence="10">Cloroperoxidase</fullName>
    </submittedName>
</protein>
<evidence type="ECO:0000313" key="10">
    <source>
        <dbReference type="EMBL" id="KZP04731.1"/>
    </source>
</evidence>
<evidence type="ECO:0000256" key="1">
    <source>
        <dbReference type="ARBA" id="ARBA00001970"/>
    </source>
</evidence>
<keyword evidence="11" id="KW-1185">Reference proteome</keyword>
<feature type="domain" description="Heme haloperoxidase family profile" evidence="9">
    <location>
        <begin position="86"/>
        <end position="324"/>
    </location>
</feature>
<dbReference type="SUPFAM" id="SSF47571">
    <property type="entry name" value="Cloroperoxidase"/>
    <property type="match status" value="1"/>
</dbReference>
<dbReference type="AlphaFoldDB" id="A0A167V7S3"/>
<name>A0A167V7S3_9AGAM</name>
<dbReference type="InterPro" id="IPR036851">
    <property type="entry name" value="Chloroperoxidase-like_sf"/>
</dbReference>
<evidence type="ECO:0000256" key="4">
    <source>
        <dbReference type="ARBA" id="ARBA00022723"/>
    </source>
</evidence>
<comment type="similarity">
    <text evidence="7">Belongs to the chloroperoxidase family.</text>
</comment>
<keyword evidence="3" id="KW-0349">Heme</keyword>
<accession>A0A167V7S3</accession>
<evidence type="ECO:0000256" key="7">
    <source>
        <dbReference type="ARBA" id="ARBA00025795"/>
    </source>
</evidence>
<dbReference type="Pfam" id="PF01328">
    <property type="entry name" value="Peroxidase_2"/>
    <property type="match status" value="1"/>
</dbReference>
<feature type="chain" id="PRO_5007893322" evidence="8">
    <location>
        <begin position="20"/>
        <end position="403"/>
    </location>
</feature>
<gene>
    <name evidence="10" type="ORF">FIBSPDRAFT_967869</name>
</gene>
<evidence type="ECO:0000256" key="6">
    <source>
        <dbReference type="ARBA" id="ARBA00023004"/>
    </source>
</evidence>
<keyword evidence="5" id="KW-0560">Oxidoreductase</keyword>
<dbReference type="PROSITE" id="PS51405">
    <property type="entry name" value="HEME_HALOPEROXIDASE"/>
    <property type="match status" value="1"/>
</dbReference>